<dbReference type="PRINTS" id="PR00080">
    <property type="entry name" value="SDRFAMILY"/>
</dbReference>
<dbReference type="GeneID" id="111025533"/>
<evidence type="ECO:0000313" key="4">
    <source>
        <dbReference type="Proteomes" id="UP000504603"/>
    </source>
</evidence>
<dbReference type="PANTHER" id="PTHR42898">
    <property type="entry name" value="TROPINONE REDUCTASE"/>
    <property type="match status" value="1"/>
</dbReference>
<sequence length="298" mass="31998">MESAFANGKKIPPILLDEVEEQLQFLPPTAMAEVGMLSRDQRWSLTGKAALVTGGTRGIGRAIVEELAALGASVHTCSRNQVELDQILQQWRNQGFQVSGSVCDVLVKEQREKLIETVSSLFGGKLNILVNNAGLSLFKSSTAVTEQDISCVMGTNFEASFHFSQLAHPLLKASESGNIVFISSVAGVTSFPFGTLYSASKGAINQITKNLACEWAKDNIRANTVAPWVINTRGDAPLNPMEKYAMDRVLAVTPMKRVGEPKEISSVAAFLCLPAASYITGQVICVDGGHTVFAYSLG</sequence>
<accession>A0A6J1DXN5</accession>
<evidence type="ECO:0000256" key="1">
    <source>
        <dbReference type="ARBA" id="ARBA00022857"/>
    </source>
</evidence>
<dbReference type="Proteomes" id="UP000504603">
    <property type="component" value="Unplaced"/>
</dbReference>
<dbReference type="AlphaFoldDB" id="A0A6J1DXN5"/>
<dbReference type="OrthoDB" id="417891at2759"/>
<dbReference type="FunFam" id="3.40.50.720:FF:000084">
    <property type="entry name" value="Short-chain dehydrogenase reductase"/>
    <property type="match status" value="1"/>
</dbReference>
<keyword evidence="1" id="KW-0521">NADP</keyword>
<dbReference type="InterPro" id="IPR020904">
    <property type="entry name" value="Sc_DH/Rdtase_CS"/>
</dbReference>
<dbReference type="PROSITE" id="PS00061">
    <property type="entry name" value="ADH_SHORT"/>
    <property type="match status" value="1"/>
</dbReference>
<dbReference type="InterPro" id="IPR045000">
    <property type="entry name" value="TR"/>
</dbReference>
<dbReference type="Gene3D" id="3.40.50.720">
    <property type="entry name" value="NAD(P)-binding Rossmann-like Domain"/>
    <property type="match status" value="1"/>
</dbReference>
<dbReference type="InterPro" id="IPR002347">
    <property type="entry name" value="SDR_fam"/>
</dbReference>
<organism evidence="4 5">
    <name type="scientific">Momordica charantia</name>
    <name type="common">Bitter gourd</name>
    <name type="synonym">Balsam pear</name>
    <dbReference type="NCBI Taxonomy" id="3673"/>
    <lineage>
        <taxon>Eukaryota</taxon>
        <taxon>Viridiplantae</taxon>
        <taxon>Streptophyta</taxon>
        <taxon>Embryophyta</taxon>
        <taxon>Tracheophyta</taxon>
        <taxon>Spermatophyta</taxon>
        <taxon>Magnoliopsida</taxon>
        <taxon>eudicotyledons</taxon>
        <taxon>Gunneridae</taxon>
        <taxon>Pentapetalae</taxon>
        <taxon>rosids</taxon>
        <taxon>fabids</taxon>
        <taxon>Cucurbitales</taxon>
        <taxon>Cucurbitaceae</taxon>
        <taxon>Momordiceae</taxon>
        <taxon>Momordica</taxon>
    </lineage>
</organism>
<keyword evidence="4" id="KW-1185">Reference proteome</keyword>
<dbReference type="Pfam" id="PF13561">
    <property type="entry name" value="adh_short_C2"/>
    <property type="match status" value="1"/>
</dbReference>
<dbReference type="SUPFAM" id="SSF51735">
    <property type="entry name" value="NAD(P)-binding Rossmann-fold domains"/>
    <property type="match status" value="1"/>
</dbReference>
<protein>
    <submittedName>
        <fullName evidence="5">Tropinone reductase homolog At5g06060-like isoform X1</fullName>
    </submittedName>
</protein>
<dbReference type="KEGG" id="mcha:111025533"/>
<evidence type="ECO:0000256" key="3">
    <source>
        <dbReference type="ARBA" id="ARBA00025714"/>
    </source>
</evidence>
<comment type="similarity">
    <text evidence="3">Belongs to the short-chain dehydrogenases/reductases (SDR) family. SDR65C subfamily.</text>
</comment>
<dbReference type="GO" id="GO:0016491">
    <property type="term" value="F:oxidoreductase activity"/>
    <property type="evidence" value="ECO:0007669"/>
    <property type="project" value="UniProtKB-KW"/>
</dbReference>
<dbReference type="InterPro" id="IPR036291">
    <property type="entry name" value="NAD(P)-bd_dom_sf"/>
</dbReference>
<reference evidence="5" key="1">
    <citation type="submission" date="2025-08" db="UniProtKB">
        <authorList>
            <consortium name="RefSeq"/>
        </authorList>
    </citation>
    <scope>IDENTIFICATION</scope>
    <source>
        <strain evidence="5">OHB3-1</strain>
    </source>
</reference>
<dbReference type="PRINTS" id="PR00081">
    <property type="entry name" value="GDHRDH"/>
</dbReference>
<dbReference type="PANTHER" id="PTHR42898:SF6">
    <property type="entry name" value="NADP-DEPENDENT MANNITOL DEHYDROGENASE"/>
    <property type="match status" value="1"/>
</dbReference>
<evidence type="ECO:0000313" key="5">
    <source>
        <dbReference type="RefSeq" id="XP_022159090.1"/>
    </source>
</evidence>
<name>A0A6J1DXN5_MOMCH</name>
<proteinExistence type="inferred from homology"/>
<gene>
    <name evidence="5" type="primary">LOC111025533</name>
</gene>
<keyword evidence="2" id="KW-0560">Oxidoreductase</keyword>
<dbReference type="RefSeq" id="XP_022159090.1">
    <property type="nucleotide sequence ID" value="XM_022303398.1"/>
</dbReference>
<evidence type="ECO:0000256" key="2">
    <source>
        <dbReference type="ARBA" id="ARBA00023002"/>
    </source>
</evidence>